<keyword evidence="4" id="KW-0045">Antibiotic biosynthesis</keyword>
<evidence type="ECO:0000256" key="4">
    <source>
        <dbReference type="ARBA" id="ARBA00023194"/>
    </source>
</evidence>
<comment type="cofactor">
    <cofactor evidence="1">
        <name>Fe(2+)</name>
        <dbReference type="ChEBI" id="CHEBI:29033"/>
    </cofactor>
</comment>
<dbReference type="PANTHER" id="PTHR10696:SF56">
    <property type="entry name" value="TAUD_TFDA-LIKE DOMAIN-CONTAINING PROTEIN"/>
    <property type="match status" value="1"/>
</dbReference>
<keyword evidence="2" id="KW-0560">Oxidoreductase</keyword>
<dbReference type="GO" id="GO:0017000">
    <property type="term" value="P:antibiotic biosynthetic process"/>
    <property type="evidence" value="ECO:0007669"/>
    <property type="project" value="UniProtKB-KW"/>
</dbReference>
<dbReference type="Gene3D" id="3.60.130.10">
    <property type="entry name" value="Clavaminate synthase-like"/>
    <property type="match status" value="1"/>
</dbReference>
<dbReference type="PANTHER" id="PTHR10696">
    <property type="entry name" value="GAMMA-BUTYROBETAINE HYDROXYLASE-RELATED"/>
    <property type="match status" value="1"/>
</dbReference>
<dbReference type="EMBL" id="BMVG01000001">
    <property type="protein sequence ID" value="GHD97724.1"/>
    <property type="molecule type" value="Genomic_DNA"/>
</dbReference>
<sequence>MTSHDRTVDDVTAALEDCTTHGTFPLIVTSAGVRDAQGWAARHAQPLRAALHHHGAVVLRGFPVPDEGVFQEVVGALSGGTWAEYQERATPRSHVSGAVFTSTEYPADRSIFVHNESSHVLRWPRHLYFWCDTPAAEGGETPVCDTRRVYRELDPGLRDRFAAEGWIYQRNFGTGIGFSWQSVYGVETFAELEEYCARNHTAVRRDGDNVQVRYRRWATMRHPDTGEDSWFNHGVFFNRWNLEPELQEFADELGESALPYNTLHGDGSPITREVIEEIRAAYDAATVAEPYQAGDVMVVDNIAVAHGRRPYRGRRRILVTMTDPTDGAALAPPALVATPGW</sequence>
<reference evidence="6" key="2">
    <citation type="submission" date="2020-09" db="EMBL/GenBank/DDBJ databases">
        <authorList>
            <person name="Sun Q."/>
            <person name="Ohkuma M."/>
        </authorList>
    </citation>
    <scope>NUCLEOTIDE SEQUENCE</scope>
    <source>
        <strain evidence="6">JCM 4714</strain>
    </source>
</reference>
<accession>A0A918YBG1</accession>
<dbReference type="Pfam" id="PF02668">
    <property type="entry name" value="TauD"/>
    <property type="match status" value="1"/>
</dbReference>
<keyword evidence="3" id="KW-0408">Iron</keyword>
<dbReference type="AlphaFoldDB" id="A0A918YBG1"/>
<reference evidence="6" key="1">
    <citation type="journal article" date="2014" name="Int. J. Syst. Evol. Microbiol.">
        <title>Complete genome sequence of Corynebacterium casei LMG S-19264T (=DSM 44701T), isolated from a smear-ripened cheese.</title>
        <authorList>
            <consortium name="US DOE Joint Genome Institute (JGI-PGF)"/>
            <person name="Walter F."/>
            <person name="Albersmeier A."/>
            <person name="Kalinowski J."/>
            <person name="Ruckert C."/>
        </authorList>
    </citation>
    <scope>NUCLEOTIDE SEQUENCE</scope>
    <source>
        <strain evidence="6">JCM 4714</strain>
    </source>
</reference>
<evidence type="ECO:0000256" key="3">
    <source>
        <dbReference type="ARBA" id="ARBA00023004"/>
    </source>
</evidence>
<evidence type="ECO:0000256" key="1">
    <source>
        <dbReference type="ARBA" id="ARBA00001954"/>
    </source>
</evidence>
<organism evidence="6 7">
    <name type="scientific">Streptomyces alanosinicus</name>
    <dbReference type="NCBI Taxonomy" id="68171"/>
    <lineage>
        <taxon>Bacteria</taxon>
        <taxon>Bacillati</taxon>
        <taxon>Actinomycetota</taxon>
        <taxon>Actinomycetes</taxon>
        <taxon>Kitasatosporales</taxon>
        <taxon>Streptomycetaceae</taxon>
        <taxon>Streptomyces</taxon>
    </lineage>
</organism>
<dbReference type="InterPro" id="IPR042098">
    <property type="entry name" value="TauD-like_sf"/>
</dbReference>
<dbReference type="Proteomes" id="UP000655443">
    <property type="component" value="Unassembled WGS sequence"/>
</dbReference>
<dbReference type="InterPro" id="IPR003819">
    <property type="entry name" value="TauD/TfdA-like"/>
</dbReference>
<evidence type="ECO:0000259" key="5">
    <source>
        <dbReference type="Pfam" id="PF02668"/>
    </source>
</evidence>
<dbReference type="SUPFAM" id="SSF51197">
    <property type="entry name" value="Clavaminate synthase-like"/>
    <property type="match status" value="1"/>
</dbReference>
<proteinExistence type="predicted"/>
<evidence type="ECO:0000313" key="6">
    <source>
        <dbReference type="EMBL" id="GHD97724.1"/>
    </source>
</evidence>
<gene>
    <name evidence="6" type="primary">ambC</name>
    <name evidence="6" type="ORF">GCM10010339_01270</name>
</gene>
<dbReference type="GO" id="GO:0016491">
    <property type="term" value="F:oxidoreductase activity"/>
    <property type="evidence" value="ECO:0007669"/>
    <property type="project" value="UniProtKB-KW"/>
</dbReference>
<evidence type="ECO:0000313" key="7">
    <source>
        <dbReference type="Proteomes" id="UP000655443"/>
    </source>
</evidence>
<keyword evidence="7" id="KW-1185">Reference proteome</keyword>
<protein>
    <submittedName>
        <fullName evidence="6">Protein AmbC</fullName>
    </submittedName>
</protein>
<dbReference type="InterPro" id="IPR050411">
    <property type="entry name" value="AlphaKG_dependent_hydroxylases"/>
</dbReference>
<dbReference type="RefSeq" id="WP_189947400.1">
    <property type="nucleotide sequence ID" value="NZ_BMVG01000001.1"/>
</dbReference>
<name>A0A918YBG1_9ACTN</name>
<comment type="caution">
    <text evidence="6">The sequence shown here is derived from an EMBL/GenBank/DDBJ whole genome shotgun (WGS) entry which is preliminary data.</text>
</comment>
<feature type="domain" description="TauD/TfdA-like" evidence="5">
    <location>
        <begin position="39"/>
        <end position="320"/>
    </location>
</feature>
<evidence type="ECO:0000256" key="2">
    <source>
        <dbReference type="ARBA" id="ARBA00023002"/>
    </source>
</evidence>